<name>A0A179DL19_9SPHI</name>
<keyword evidence="1 4" id="KW-0349">Heme</keyword>
<sequence length="201" mass="21954">MIENMLAMNKTNILGLAIIMVAVATILSSCHDKRSRGLEYAPNMYYPIAYNPDQKNPIFENGISAQVPPIGTTPIGFTKFDEFPNTPEGYTAASTGITNPLPVTKKNLVEGQQLYIAMCGPCHGPKGMGNGHIVELGKFPAPPSYSTGNSSRGGAMNQLTDGKIYHTIQYGLNLMGSYSSQLSPEERWKVIMYVHQLQKPQ</sequence>
<dbReference type="Pfam" id="PF13442">
    <property type="entry name" value="Cytochrome_CBB3"/>
    <property type="match status" value="1"/>
</dbReference>
<dbReference type="GO" id="GO:0009055">
    <property type="term" value="F:electron transfer activity"/>
    <property type="evidence" value="ECO:0007669"/>
    <property type="project" value="InterPro"/>
</dbReference>
<feature type="domain" description="Cytochrome c" evidence="5">
    <location>
        <begin position="106"/>
        <end position="198"/>
    </location>
</feature>
<keyword evidence="7" id="KW-1185">Reference proteome</keyword>
<dbReference type="InterPro" id="IPR036909">
    <property type="entry name" value="Cyt_c-like_dom_sf"/>
</dbReference>
<proteinExistence type="predicted"/>
<reference evidence="6 7" key="2">
    <citation type="submission" date="2016-06" db="EMBL/GenBank/DDBJ databases">
        <title>Pedobacter psychrophilus sp. nov., isolated from Antarctic fragmentary rock.</title>
        <authorList>
            <person name="Svec P."/>
        </authorList>
    </citation>
    <scope>NUCLEOTIDE SEQUENCE [LARGE SCALE GENOMIC DNA]</scope>
    <source>
        <strain evidence="6 7">CCM 8644</strain>
    </source>
</reference>
<gene>
    <name evidence="6" type="ORF">A5893_00670</name>
</gene>
<protein>
    <submittedName>
        <fullName evidence="6">Cytochrome C</fullName>
    </submittedName>
</protein>
<evidence type="ECO:0000256" key="3">
    <source>
        <dbReference type="ARBA" id="ARBA00023004"/>
    </source>
</evidence>
<evidence type="ECO:0000313" key="6">
    <source>
        <dbReference type="EMBL" id="OAQ41658.1"/>
    </source>
</evidence>
<dbReference type="Proteomes" id="UP000078459">
    <property type="component" value="Unassembled WGS sequence"/>
</dbReference>
<dbReference type="PROSITE" id="PS51007">
    <property type="entry name" value="CYTC"/>
    <property type="match status" value="1"/>
</dbReference>
<dbReference type="STRING" id="1826909.A5893_00670"/>
<keyword evidence="2 4" id="KW-0479">Metal-binding</keyword>
<evidence type="ECO:0000259" key="5">
    <source>
        <dbReference type="PROSITE" id="PS51007"/>
    </source>
</evidence>
<dbReference type="AlphaFoldDB" id="A0A179DL19"/>
<dbReference type="InterPro" id="IPR009056">
    <property type="entry name" value="Cyt_c-like_dom"/>
</dbReference>
<dbReference type="GO" id="GO:0046872">
    <property type="term" value="F:metal ion binding"/>
    <property type="evidence" value="ECO:0007669"/>
    <property type="project" value="UniProtKB-KW"/>
</dbReference>
<reference evidence="6 7" key="1">
    <citation type="submission" date="2016-04" db="EMBL/GenBank/DDBJ databases">
        <authorList>
            <person name="Evans L.H."/>
            <person name="Alamgir A."/>
            <person name="Owens N."/>
            <person name="Weber N.D."/>
            <person name="Virtaneva K."/>
            <person name="Barbian K."/>
            <person name="Babar A."/>
            <person name="Rosenke K."/>
        </authorList>
    </citation>
    <scope>NUCLEOTIDE SEQUENCE [LARGE SCALE GENOMIC DNA]</scope>
    <source>
        <strain evidence="6 7">CCM 8644</strain>
    </source>
</reference>
<comment type="caution">
    <text evidence="6">The sequence shown here is derived from an EMBL/GenBank/DDBJ whole genome shotgun (WGS) entry which is preliminary data.</text>
</comment>
<dbReference type="PANTHER" id="PTHR40394">
    <property type="entry name" value="LIPOPROTEIN-RELATED"/>
    <property type="match status" value="1"/>
</dbReference>
<dbReference type="GO" id="GO:0020037">
    <property type="term" value="F:heme binding"/>
    <property type="evidence" value="ECO:0007669"/>
    <property type="project" value="InterPro"/>
</dbReference>
<dbReference type="SUPFAM" id="SSF46626">
    <property type="entry name" value="Cytochrome c"/>
    <property type="match status" value="1"/>
</dbReference>
<organism evidence="6 7">
    <name type="scientific">Pedobacter psychrophilus</name>
    <dbReference type="NCBI Taxonomy" id="1826909"/>
    <lineage>
        <taxon>Bacteria</taxon>
        <taxon>Pseudomonadati</taxon>
        <taxon>Bacteroidota</taxon>
        <taxon>Sphingobacteriia</taxon>
        <taxon>Sphingobacteriales</taxon>
        <taxon>Sphingobacteriaceae</taxon>
        <taxon>Pedobacter</taxon>
    </lineage>
</organism>
<dbReference type="PANTHER" id="PTHR40394:SF2">
    <property type="entry name" value="QUINOL:CYTOCHROME C OXIDOREDUCTASE MEMBRANE PROTEIN"/>
    <property type="match status" value="1"/>
</dbReference>
<evidence type="ECO:0000256" key="2">
    <source>
        <dbReference type="ARBA" id="ARBA00022723"/>
    </source>
</evidence>
<keyword evidence="3 4" id="KW-0408">Iron</keyword>
<dbReference type="Gene3D" id="1.10.760.10">
    <property type="entry name" value="Cytochrome c-like domain"/>
    <property type="match status" value="1"/>
</dbReference>
<evidence type="ECO:0000256" key="1">
    <source>
        <dbReference type="ARBA" id="ARBA00022617"/>
    </source>
</evidence>
<dbReference type="EMBL" id="LWHJ01000011">
    <property type="protein sequence ID" value="OAQ41658.1"/>
    <property type="molecule type" value="Genomic_DNA"/>
</dbReference>
<evidence type="ECO:0000256" key="4">
    <source>
        <dbReference type="PROSITE-ProRule" id="PRU00433"/>
    </source>
</evidence>
<evidence type="ECO:0000313" key="7">
    <source>
        <dbReference type="Proteomes" id="UP000078459"/>
    </source>
</evidence>
<dbReference type="OrthoDB" id="9796771at2"/>
<accession>A0A179DL19</accession>